<evidence type="ECO:0000313" key="3">
    <source>
        <dbReference type="Proteomes" id="UP000234790"/>
    </source>
</evidence>
<dbReference type="AlphaFoldDB" id="A0A2K9LVG8"/>
<feature type="transmembrane region" description="Helical" evidence="1">
    <location>
        <begin position="214"/>
        <end position="239"/>
    </location>
</feature>
<keyword evidence="1" id="KW-1133">Transmembrane helix</keyword>
<evidence type="ECO:0008006" key="4">
    <source>
        <dbReference type="Google" id="ProtNLM"/>
    </source>
</evidence>
<dbReference type="OrthoDB" id="388593at2"/>
<proteinExistence type="predicted"/>
<organism evidence="2 3">
    <name type="scientific">Spiroplasma monobiae MQ-1</name>
    <dbReference type="NCBI Taxonomy" id="1336748"/>
    <lineage>
        <taxon>Bacteria</taxon>
        <taxon>Bacillati</taxon>
        <taxon>Mycoplasmatota</taxon>
        <taxon>Mollicutes</taxon>
        <taxon>Entomoplasmatales</taxon>
        <taxon>Spiroplasmataceae</taxon>
        <taxon>Spiroplasma</taxon>
    </lineage>
</organism>
<name>A0A2K9LVG8_SPISQ</name>
<protein>
    <recommendedName>
        <fullName evidence="4">Transmembrane protein</fullName>
    </recommendedName>
</protein>
<dbReference type="Proteomes" id="UP000234790">
    <property type="component" value="Chromosome"/>
</dbReference>
<sequence>MRGNRSISWIRTLLMIGNVFGLISGLFLFIVFAFLMSSYVIADTGNEFGNLEPYVPLMFSLVSFFTITNIFFCSYIINFLRKADDITLLNNRYVIALFSISIGGLFTPFVLAQMPNIQVQSTISPKFTISKGYGGNSLVSGFAALVVYFGFSLFGTTNVNENSSIFTSGTPDIIAVSILSTILLWGVINTLTFATPGAQVSWDNKGTAYKFMNFLAVINLIVATMTLILQLIAAVLSIISILSDMFDRRRGFLGALFNSMLAAYRIAIQLFIIYTINKIIKGLWQKGDKIYYQDYSRLAEKQREYDMNSNR</sequence>
<accession>A0A2K9LVG8</accession>
<evidence type="ECO:0000256" key="1">
    <source>
        <dbReference type="SAM" id="Phobius"/>
    </source>
</evidence>
<keyword evidence="3" id="KW-1185">Reference proteome</keyword>
<dbReference type="RefSeq" id="WP_101780966.1">
    <property type="nucleotide sequence ID" value="NZ_CP025543.1"/>
</dbReference>
<evidence type="ECO:0000313" key="2">
    <source>
        <dbReference type="EMBL" id="AUM62921.1"/>
    </source>
</evidence>
<feature type="transmembrane region" description="Helical" evidence="1">
    <location>
        <begin position="174"/>
        <end position="194"/>
    </location>
</feature>
<feature type="transmembrane region" description="Helical" evidence="1">
    <location>
        <begin position="12"/>
        <end position="42"/>
    </location>
</feature>
<feature type="transmembrane region" description="Helical" evidence="1">
    <location>
        <begin position="133"/>
        <end position="154"/>
    </location>
</feature>
<dbReference type="KEGG" id="smoo:SMONO_v1c06720"/>
<feature type="transmembrane region" description="Helical" evidence="1">
    <location>
        <begin position="251"/>
        <end position="276"/>
    </location>
</feature>
<feature type="transmembrane region" description="Helical" evidence="1">
    <location>
        <begin position="54"/>
        <end position="80"/>
    </location>
</feature>
<keyword evidence="1" id="KW-0472">Membrane</keyword>
<reference evidence="2 3" key="1">
    <citation type="submission" date="2017-12" db="EMBL/GenBank/DDBJ databases">
        <title>Complete genome sequence of Spiroplasma monobiae MQ-1 (ATCC 33825).</title>
        <authorList>
            <person name="Tsai Y.-M."/>
            <person name="Lo W.-S."/>
            <person name="Wu P.-S."/>
            <person name="Cho S.-T."/>
            <person name="Kuo C.-H."/>
        </authorList>
    </citation>
    <scope>NUCLEOTIDE SEQUENCE [LARGE SCALE GENOMIC DNA]</scope>
    <source>
        <strain evidence="2 3">MQ-1</strain>
    </source>
</reference>
<gene>
    <name evidence="2" type="ORF">SMONO_v1c06720</name>
</gene>
<dbReference type="EMBL" id="CP025543">
    <property type="protein sequence ID" value="AUM62921.1"/>
    <property type="molecule type" value="Genomic_DNA"/>
</dbReference>
<keyword evidence="1" id="KW-0812">Transmembrane</keyword>
<feature type="transmembrane region" description="Helical" evidence="1">
    <location>
        <begin position="92"/>
        <end position="113"/>
    </location>
</feature>